<feature type="compositionally biased region" description="Low complexity" evidence="1">
    <location>
        <begin position="72"/>
        <end position="83"/>
    </location>
</feature>
<protein>
    <submittedName>
        <fullName evidence="3">MalM family protein</fullName>
    </submittedName>
</protein>
<evidence type="ECO:0000313" key="3">
    <source>
        <dbReference type="EMBL" id="MDV2079036.1"/>
    </source>
</evidence>
<evidence type="ECO:0000256" key="1">
    <source>
        <dbReference type="SAM" id="MobiDB-lite"/>
    </source>
</evidence>
<keyword evidence="4" id="KW-1185">Reference proteome</keyword>
<feature type="compositionally biased region" description="Low complexity" evidence="1">
    <location>
        <begin position="108"/>
        <end position="119"/>
    </location>
</feature>
<proteinExistence type="predicted"/>
<sequence length="383" mass="41747">MKSACSIRLAFRASLLAAVSALLAGCQGAAPQGDGERYFTWVDEQGRVRQSPIRDERDAAPIETLAAQSASEGEQPAQPGGQQPERRLSDSASSQPADQNVGPGMTPGSGTDVSSGAAVSADAKDGEYTLDNYPDGDELAKRGFVREGESGPYFTWRDAEGNLRVSHYQPDTRELTATAADRAPQWTPATVIRSDRNPETAQANPEALAVLGLAPSSIDPLTAWAQACCQDLDQSQSVAWQPDREFRVVIDQDGPSHGFVSGDSHYRLVQLPELPGRSGYGLRLRSFAMDGLYVPSMAFLDRDLRPLRVMTDLVAEYVPETWYRHGYLEIRVPVAAAADERWLLIYDRSEDRDGQTVTETKRGPKAIPHQGTGTLSLQRIDPF</sequence>
<dbReference type="InterPro" id="IPR010794">
    <property type="entry name" value="MalM"/>
</dbReference>
<dbReference type="EMBL" id="JAWIIJ010000006">
    <property type="protein sequence ID" value="MDV2079036.1"/>
    <property type="molecule type" value="Genomic_DNA"/>
</dbReference>
<dbReference type="Pfam" id="PF07148">
    <property type="entry name" value="MalM"/>
    <property type="match status" value="1"/>
</dbReference>
<dbReference type="Proteomes" id="UP001269819">
    <property type="component" value="Unassembled WGS sequence"/>
</dbReference>
<feature type="compositionally biased region" description="Basic and acidic residues" evidence="1">
    <location>
        <begin position="353"/>
        <end position="362"/>
    </location>
</feature>
<accession>A0ABU3VXY1</accession>
<keyword evidence="2" id="KW-0732">Signal</keyword>
<reference evidence="3 4" key="1">
    <citation type="submission" date="2023-10" db="EMBL/GenBank/DDBJ databases">
        <title>Characteristics and mechanism of a salt-tolerant marine origin heterotrophic nitrifying- aerobic denitrifying bacteria Marinobacter xestospongiae HN1.</title>
        <authorList>
            <person name="Qi R."/>
        </authorList>
    </citation>
    <scope>NUCLEOTIDE SEQUENCE [LARGE SCALE GENOMIC DNA]</scope>
    <source>
        <strain evidence="3 4">HN1</strain>
    </source>
</reference>
<evidence type="ECO:0000313" key="4">
    <source>
        <dbReference type="Proteomes" id="UP001269819"/>
    </source>
</evidence>
<feature type="region of interest" description="Disordered" evidence="1">
    <location>
        <begin position="66"/>
        <end position="119"/>
    </location>
</feature>
<feature type="chain" id="PRO_5046000571" evidence="2">
    <location>
        <begin position="25"/>
        <end position="383"/>
    </location>
</feature>
<name>A0ABU3VXY1_9GAMM</name>
<evidence type="ECO:0000256" key="2">
    <source>
        <dbReference type="SAM" id="SignalP"/>
    </source>
</evidence>
<dbReference type="PROSITE" id="PS51257">
    <property type="entry name" value="PROKAR_LIPOPROTEIN"/>
    <property type="match status" value="1"/>
</dbReference>
<feature type="signal peptide" evidence="2">
    <location>
        <begin position="1"/>
        <end position="24"/>
    </location>
</feature>
<comment type="caution">
    <text evidence="3">The sequence shown here is derived from an EMBL/GenBank/DDBJ whole genome shotgun (WGS) entry which is preliminary data.</text>
</comment>
<feature type="region of interest" description="Disordered" evidence="1">
    <location>
        <begin position="353"/>
        <end position="372"/>
    </location>
</feature>
<gene>
    <name evidence="3" type="ORF">RYS15_10075</name>
</gene>
<organism evidence="3 4">
    <name type="scientific">Marinobacter xestospongiae</name>
    <dbReference type="NCBI Taxonomy" id="994319"/>
    <lineage>
        <taxon>Bacteria</taxon>
        <taxon>Pseudomonadati</taxon>
        <taxon>Pseudomonadota</taxon>
        <taxon>Gammaproteobacteria</taxon>
        <taxon>Pseudomonadales</taxon>
        <taxon>Marinobacteraceae</taxon>
        <taxon>Marinobacter</taxon>
    </lineage>
</organism>
<dbReference type="RefSeq" id="WP_316973682.1">
    <property type="nucleotide sequence ID" value="NZ_JAWIIJ010000006.1"/>
</dbReference>